<dbReference type="PANTHER" id="PTHR16877:SF0">
    <property type="entry name" value="HEPCIDIN"/>
    <property type="match status" value="1"/>
</dbReference>
<dbReference type="EMBL" id="CAUEEQ010054516">
    <property type="protein sequence ID" value="CAJ0962161.1"/>
    <property type="molecule type" value="Genomic_DNA"/>
</dbReference>
<comment type="caution">
    <text evidence="8">The sequence shown here is derived from an EMBL/GenBank/DDBJ whole genome shotgun (WGS) entry which is preliminary data.</text>
</comment>
<evidence type="ECO:0000256" key="5">
    <source>
        <dbReference type="ARBA" id="ARBA00022729"/>
    </source>
</evidence>
<name>A0ABN9M920_9NEOB</name>
<comment type="subcellular location">
    <subcellularLocation>
        <location evidence="1">Secreted</location>
    </subcellularLocation>
</comment>
<reference evidence="8" key="1">
    <citation type="submission" date="2023-07" db="EMBL/GenBank/DDBJ databases">
        <authorList>
            <person name="Stuckert A."/>
        </authorList>
    </citation>
    <scope>NUCLEOTIDE SEQUENCE</scope>
</reference>
<evidence type="ECO:0000256" key="2">
    <source>
        <dbReference type="ARBA" id="ARBA00008022"/>
    </source>
</evidence>
<dbReference type="PANTHER" id="PTHR16877">
    <property type="entry name" value="HEPCIDIN"/>
    <property type="match status" value="1"/>
</dbReference>
<dbReference type="Pfam" id="PF06446">
    <property type="entry name" value="Hepcidin"/>
    <property type="match status" value="1"/>
</dbReference>
<evidence type="ECO:0008006" key="10">
    <source>
        <dbReference type="Google" id="ProtNLM"/>
    </source>
</evidence>
<keyword evidence="3" id="KW-0964">Secreted</keyword>
<protein>
    <recommendedName>
        <fullName evidence="10">Hepcidin</fullName>
    </recommendedName>
</protein>
<sequence>MKSSTLCLILILSLLTHQGLSASVRGNEILDSADRLTVHSTEESGDLASYFRRKRHTVLSICTYCCKCCNNKKCGICCRT</sequence>
<evidence type="ECO:0000256" key="4">
    <source>
        <dbReference type="ARBA" id="ARBA00022702"/>
    </source>
</evidence>
<evidence type="ECO:0000313" key="9">
    <source>
        <dbReference type="Proteomes" id="UP001176940"/>
    </source>
</evidence>
<keyword evidence="4" id="KW-0372">Hormone</keyword>
<evidence type="ECO:0000256" key="1">
    <source>
        <dbReference type="ARBA" id="ARBA00004613"/>
    </source>
</evidence>
<comment type="similarity">
    <text evidence="2">Belongs to the hepcidin family.</text>
</comment>
<accession>A0ABN9M920</accession>
<evidence type="ECO:0000256" key="3">
    <source>
        <dbReference type="ARBA" id="ARBA00022525"/>
    </source>
</evidence>
<feature type="signal peptide" evidence="7">
    <location>
        <begin position="1"/>
        <end position="21"/>
    </location>
</feature>
<keyword evidence="9" id="KW-1185">Reference proteome</keyword>
<keyword evidence="5 7" id="KW-0732">Signal</keyword>
<evidence type="ECO:0000256" key="7">
    <source>
        <dbReference type="SAM" id="SignalP"/>
    </source>
</evidence>
<organism evidence="8 9">
    <name type="scientific">Ranitomeya imitator</name>
    <name type="common">mimic poison frog</name>
    <dbReference type="NCBI Taxonomy" id="111125"/>
    <lineage>
        <taxon>Eukaryota</taxon>
        <taxon>Metazoa</taxon>
        <taxon>Chordata</taxon>
        <taxon>Craniata</taxon>
        <taxon>Vertebrata</taxon>
        <taxon>Euteleostomi</taxon>
        <taxon>Amphibia</taxon>
        <taxon>Batrachia</taxon>
        <taxon>Anura</taxon>
        <taxon>Neobatrachia</taxon>
        <taxon>Hyloidea</taxon>
        <taxon>Dendrobatidae</taxon>
        <taxon>Dendrobatinae</taxon>
        <taxon>Ranitomeya</taxon>
    </lineage>
</organism>
<feature type="chain" id="PRO_5045196016" description="Hepcidin" evidence="7">
    <location>
        <begin position="22"/>
        <end position="80"/>
    </location>
</feature>
<dbReference type="Proteomes" id="UP001176940">
    <property type="component" value="Unassembled WGS sequence"/>
</dbReference>
<evidence type="ECO:0000256" key="6">
    <source>
        <dbReference type="ARBA" id="ARBA00023157"/>
    </source>
</evidence>
<dbReference type="InterPro" id="IPR010500">
    <property type="entry name" value="Hepcidin"/>
</dbReference>
<proteinExistence type="inferred from homology"/>
<gene>
    <name evidence="8" type="ORF">RIMI_LOCUS18110270</name>
</gene>
<evidence type="ECO:0000313" key="8">
    <source>
        <dbReference type="EMBL" id="CAJ0962161.1"/>
    </source>
</evidence>
<keyword evidence="6" id="KW-1015">Disulfide bond</keyword>